<evidence type="ECO:0000313" key="4">
    <source>
        <dbReference type="Proteomes" id="UP000295710"/>
    </source>
</evidence>
<organism evidence="3 4">
    <name type="scientific">Extibacter muris</name>
    <dbReference type="NCBI Taxonomy" id="1796622"/>
    <lineage>
        <taxon>Bacteria</taxon>
        <taxon>Bacillati</taxon>
        <taxon>Bacillota</taxon>
        <taxon>Clostridia</taxon>
        <taxon>Lachnospirales</taxon>
        <taxon>Lachnospiraceae</taxon>
        <taxon>Extibacter</taxon>
    </lineage>
</organism>
<feature type="region of interest" description="Disordered" evidence="1">
    <location>
        <begin position="967"/>
        <end position="990"/>
    </location>
</feature>
<dbReference type="Proteomes" id="UP000295710">
    <property type="component" value="Unassembled WGS sequence"/>
</dbReference>
<gene>
    <name evidence="3" type="ORF">E1963_17455</name>
</gene>
<dbReference type="GO" id="GO:0003968">
    <property type="term" value="F:RNA-directed RNA polymerase activity"/>
    <property type="evidence" value="ECO:0007669"/>
    <property type="project" value="InterPro"/>
</dbReference>
<feature type="domain" description="RDRP core" evidence="2">
    <location>
        <begin position="208"/>
        <end position="570"/>
    </location>
</feature>
<accession>A0A4R4FAQ6</accession>
<sequence>MARTMAPRTGRHTPCISMTRFRSFGPRRRLTPGSRTRSGTCCRTSTTGSAPATVPRTVCGSSGWRTDPVNHKGKGGIVMKKKRNRALSGQIHIYSLETGCFYTEKEERLHRAMARYMKHKAALKSASTDGYDDDTMQKYEALRTHVNSKIKSYKALLAEELVSDPGIVRTLPEEKLTDTRIISVFESALTRTAGMKAGELTTGIIVVQTYFYDVIRQLIVNGFYYKREKYIYFTSSAGQIRTKKTVFIKESLWKKIEKPLMCGLTVPAINERGGMNANKFLAYLALSNSATEPWTGFDIRRCIVVPDFETSVRCRVDFIHDDTYTIERKETDVPIPHTDGCGMILPRLSRKNFMVRLPWVKGLLASFNFVRFIREHGASPVVTDIYGKRWDILADRIQIIFTESQFKMSRFYTSWEQYQTYFEDYGCQAGICNMEEDYVPDATLNYQMLQTLTDITEEEAAYLIRPSLYTLEKLSSDKRTILRVFGAVPGNPDKTWLQQALLLYPEMIADEYIRARLREIKKSLVKEYRSGKLEISGKYTFIVPDLYAFCERLFLGIPEPEGLLADGEVSCRLYYAGKKVDCLRSPHLYREHAVRRNIKDEATARWFTTNALYTSTHDPISKILQFDVDGDRSLVVGDPVFVEIAERNMAMDDIVPLYYEMKKARPVPLSREVLYEGISAAYRGGNIGRYSNSISKIFNSVDWAHVTEEEKEEALRVIKLLCMENNFCIDMAKTQYMPYRPKETDALIRTYTKGRLPHFFLYAKDKTEGQVEPAGTGFVDRLEEQIRYRPIRLGGKNFGKFSYTKLMSRPRIEIDDQVIEAYDRLNRKYHFRLNPGSADNVDYVIAAVRKELLGFSYSEAEICDMLVKHLYRKKTPHKELLWQCFGSVIVSNLQRNLPEGSIQCERCGTRFVPTSPNQKYCTGCGTYRPAGTKTIVCIDCGCPVEVDAKDTKTCRCPLHRQEHQKKLRQEQNRRAYERRRQNQQAAISVS</sequence>
<dbReference type="Pfam" id="PF05183">
    <property type="entry name" value="RdRP"/>
    <property type="match status" value="1"/>
</dbReference>
<dbReference type="EMBL" id="SMMX01000023">
    <property type="protein sequence ID" value="TDA20361.1"/>
    <property type="molecule type" value="Genomic_DNA"/>
</dbReference>
<keyword evidence="4" id="KW-1185">Reference proteome</keyword>
<evidence type="ECO:0000313" key="3">
    <source>
        <dbReference type="EMBL" id="TDA20361.1"/>
    </source>
</evidence>
<feature type="region of interest" description="Disordered" evidence="1">
    <location>
        <begin position="26"/>
        <end position="54"/>
    </location>
</feature>
<evidence type="ECO:0000256" key="1">
    <source>
        <dbReference type="SAM" id="MobiDB-lite"/>
    </source>
</evidence>
<feature type="compositionally biased region" description="Low complexity" evidence="1">
    <location>
        <begin position="33"/>
        <end position="49"/>
    </location>
</feature>
<feature type="compositionally biased region" description="Basic and acidic residues" evidence="1">
    <location>
        <begin position="967"/>
        <end position="980"/>
    </location>
</feature>
<comment type="caution">
    <text evidence="3">The sequence shown here is derived from an EMBL/GenBank/DDBJ whole genome shotgun (WGS) entry which is preliminary data.</text>
</comment>
<evidence type="ECO:0000259" key="2">
    <source>
        <dbReference type="Pfam" id="PF05183"/>
    </source>
</evidence>
<reference evidence="3 4" key="1">
    <citation type="journal article" date="2016" name="Nat. Microbiol.">
        <title>The Mouse Intestinal Bacterial Collection (miBC) provides host-specific insight into cultured diversity and functional potential of the gut microbiota.</title>
        <authorList>
            <person name="Lagkouvardos I."/>
            <person name="Pukall R."/>
            <person name="Abt B."/>
            <person name="Foesel B.U."/>
            <person name="Meier-Kolthoff J.P."/>
            <person name="Kumar N."/>
            <person name="Bresciani A."/>
            <person name="Martinez I."/>
            <person name="Just S."/>
            <person name="Ziegler C."/>
            <person name="Brugiroux S."/>
            <person name="Garzetti D."/>
            <person name="Wenning M."/>
            <person name="Bui T.P."/>
            <person name="Wang J."/>
            <person name="Hugenholtz F."/>
            <person name="Plugge C.M."/>
            <person name="Peterson D.A."/>
            <person name="Hornef M.W."/>
            <person name="Baines J.F."/>
            <person name="Smidt H."/>
            <person name="Walter J."/>
            <person name="Kristiansen K."/>
            <person name="Nielsen H.B."/>
            <person name="Haller D."/>
            <person name="Overmann J."/>
            <person name="Stecher B."/>
            <person name="Clavel T."/>
        </authorList>
    </citation>
    <scope>NUCLEOTIDE SEQUENCE [LARGE SCALE GENOMIC DNA]</scope>
    <source>
        <strain evidence="3 4">DSM 28560</strain>
    </source>
</reference>
<dbReference type="AlphaFoldDB" id="A0A4R4FAQ6"/>
<name>A0A4R4FAQ6_9FIRM</name>
<proteinExistence type="predicted"/>
<protein>
    <submittedName>
        <fullName evidence="3">Zinc ribbon domain-containing protein</fullName>
    </submittedName>
</protein>
<dbReference type="InterPro" id="IPR057596">
    <property type="entry name" value="RDRP_core"/>
</dbReference>